<keyword evidence="1" id="KW-0285">Flavoprotein</keyword>
<dbReference type="GO" id="GO:0016491">
    <property type="term" value="F:oxidoreductase activity"/>
    <property type="evidence" value="ECO:0007669"/>
    <property type="project" value="UniProtKB-KW"/>
</dbReference>
<dbReference type="InterPro" id="IPR050097">
    <property type="entry name" value="Ferredoxin-NADP_redctase_2"/>
</dbReference>
<evidence type="ECO:0000313" key="5">
    <source>
        <dbReference type="Proteomes" id="UP001138894"/>
    </source>
</evidence>
<dbReference type="PANTHER" id="PTHR48105">
    <property type="entry name" value="THIOREDOXIN REDUCTASE 1-RELATED-RELATED"/>
    <property type="match status" value="1"/>
</dbReference>
<dbReference type="Proteomes" id="UP001138894">
    <property type="component" value="Unassembled WGS sequence"/>
</dbReference>
<feature type="domain" description="FAD/NAD(P)-binding" evidence="3">
    <location>
        <begin position="40"/>
        <end position="317"/>
    </location>
</feature>
<evidence type="ECO:0000313" key="4">
    <source>
        <dbReference type="EMBL" id="MBV7268578.1"/>
    </source>
</evidence>
<gene>
    <name evidence="4" type="ORF">KCG49_05125</name>
</gene>
<dbReference type="EMBL" id="JAGSPD010000003">
    <property type="protein sequence ID" value="MBV7268578.1"/>
    <property type="molecule type" value="Genomic_DNA"/>
</dbReference>
<accession>A0A9X1F8W6</accession>
<reference evidence="4" key="1">
    <citation type="submission" date="2021-04" db="EMBL/GenBank/DDBJ databases">
        <authorList>
            <person name="Pira H."/>
            <person name="Risdian C."/>
            <person name="Wink J."/>
        </authorList>
    </citation>
    <scope>NUCLEOTIDE SEQUENCE</scope>
    <source>
        <strain evidence="4">WHY3</strain>
    </source>
</reference>
<protein>
    <submittedName>
        <fullName evidence="4">NAD(P)/FAD-dependent oxidoreductase</fullName>
    </submittedName>
</protein>
<comment type="caution">
    <text evidence="4">The sequence shown here is derived from an EMBL/GenBank/DDBJ whole genome shotgun (WGS) entry which is preliminary data.</text>
</comment>
<name>A0A9X1F8W6_9FLAO</name>
<organism evidence="4 5">
    <name type="scientific">Winogradskyella luteola</name>
    <dbReference type="NCBI Taxonomy" id="2828330"/>
    <lineage>
        <taxon>Bacteria</taxon>
        <taxon>Pseudomonadati</taxon>
        <taxon>Bacteroidota</taxon>
        <taxon>Flavobacteriia</taxon>
        <taxon>Flavobacteriales</taxon>
        <taxon>Flavobacteriaceae</taxon>
        <taxon>Winogradskyella</taxon>
    </lineage>
</organism>
<keyword evidence="2" id="KW-0560">Oxidoreductase</keyword>
<sequence length="333" mass="36937">MTRREMLKQISMAALAFTLPTSINSFKNYNDMNTPKKFEAIIVGGSYSGLSAAMALGRSLRNVLIIDSGLPCNRQTPHSQNFITQDGATPKEISQKAKSQVLKYNTVNFIEEIAIKGKQANNTFHILTASGKEFETKKLIFATGIKDIMSSIKGFSDCWGISVVHCPYCHGYEIKNKKTGIIANGEMAFHLASLVNNLTDDLGILTRGKAIFDPEQMAKLNKNNIRIIEKEITEIEHENGYIKNVIFNDNSREPFEATYAPLPFKQHSDIPELLGCELNEQGYIQVDTMYRTTIEGVFACGDNCSRMRSVANAVASGNIVGAVVNMELTNEQF</sequence>
<proteinExistence type="predicted"/>
<evidence type="ECO:0000259" key="3">
    <source>
        <dbReference type="Pfam" id="PF07992"/>
    </source>
</evidence>
<dbReference type="AlphaFoldDB" id="A0A9X1F8W6"/>
<dbReference type="InterPro" id="IPR023753">
    <property type="entry name" value="FAD/NAD-binding_dom"/>
</dbReference>
<evidence type="ECO:0000256" key="2">
    <source>
        <dbReference type="ARBA" id="ARBA00023002"/>
    </source>
</evidence>
<dbReference type="Pfam" id="PF07992">
    <property type="entry name" value="Pyr_redox_2"/>
    <property type="match status" value="1"/>
</dbReference>
<keyword evidence="5" id="KW-1185">Reference proteome</keyword>
<evidence type="ECO:0000256" key="1">
    <source>
        <dbReference type="ARBA" id="ARBA00022630"/>
    </source>
</evidence>